<evidence type="ECO:0000256" key="6">
    <source>
        <dbReference type="ARBA" id="ARBA00022840"/>
    </source>
</evidence>
<dbReference type="GO" id="GO:0015937">
    <property type="term" value="P:coenzyme A biosynthetic process"/>
    <property type="evidence" value="ECO:0007669"/>
    <property type="project" value="UniProtKB-UniRule"/>
</dbReference>
<accession>A0A7C5ELN5</accession>
<evidence type="ECO:0000256" key="9">
    <source>
        <dbReference type="NCBIfam" id="TIGR00152"/>
    </source>
</evidence>
<gene>
    <name evidence="8" type="primary">coaE</name>
    <name evidence="10" type="ORF">ENW48_04300</name>
</gene>
<comment type="caution">
    <text evidence="10">The sequence shown here is derived from an EMBL/GenBank/DDBJ whole genome shotgun (WGS) entry which is preliminary data.</text>
</comment>
<dbReference type="EMBL" id="DTKJ01000029">
    <property type="protein sequence ID" value="HGZ11420.1"/>
    <property type="molecule type" value="Genomic_DNA"/>
</dbReference>
<dbReference type="GO" id="GO:0005737">
    <property type="term" value="C:cytoplasm"/>
    <property type="evidence" value="ECO:0007669"/>
    <property type="project" value="UniProtKB-SubCell"/>
</dbReference>
<sequence>MRKIALTGGPGSGKSTVARMFKELGAMVLDADELAREVVQPGRPAWRELRRTFGADYFREDGSLDREKLGRLVFQDPEARRRLNGAVHPRIIREMARRLAELERQGVPLVLVEVPLLFEAGLEEKYDKIIVVDATPEEQLKRLAARDGRSPEEAAGILGAQWPLSLKRARADYVVDNRGSLAETEGQVKKLWQELKNQLDKDSQKS</sequence>
<protein>
    <recommendedName>
        <fullName evidence="8 9">Dephospho-CoA kinase</fullName>
        <ecNumber evidence="8 9">2.7.1.24</ecNumber>
    </recommendedName>
    <alternativeName>
        <fullName evidence="8">Dephosphocoenzyme A kinase</fullName>
    </alternativeName>
</protein>
<dbReference type="NCBIfam" id="TIGR00152">
    <property type="entry name" value="dephospho-CoA kinase"/>
    <property type="match status" value="1"/>
</dbReference>
<dbReference type="Pfam" id="PF01121">
    <property type="entry name" value="CoaE"/>
    <property type="match status" value="1"/>
</dbReference>
<proteinExistence type="inferred from homology"/>
<dbReference type="HAMAP" id="MF_00376">
    <property type="entry name" value="Dephospho_CoA_kinase"/>
    <property type="match status" value="1"/>
</dbReference>
<dbReference type="Gene3D" id="3.40.50.300">
    <property type="entry name" value="P-loop containing nucleotide triphosphate hydrolases"/>
    <property type="match status" value="1"/>
</dbReference>
<dbReference type="PANTHER" id="PTHR10695:SF46">
    <property type="entry name" value="BIFUNCTIONAL COENZYME A SYNTHASE-RELATED"/>
    <property type="match status" value="1"/>
</dbReference>
<comment type="catalytic activity">
    <reaction evidence="8">
        <text>3'-dephospho-CoA + ATP = ADP + CoA + H(+)</text>
        <dbReference type="Rhea" id="RHEA:18245"/>
        <dbReference type="ChEBI" id="CHEBI:15378"/>
        <dbReference type="ChEBI" id="CHEBI:30616"/>
        <dbReference type="ChEBI" id="CHEBI:57287"/>
        <dbReference type="ChEBI" id="CHEBI:57328"/>
        <dbReference type="ChEBI" id="CHEBI:456216"/>
        <dbReference type="EC" id="2.7.1.24"/>
    </reaction>
</comment>
<dbReference type="InterPro" id="IPR027417">
    <property type="entry name" value="P-loop_NTPase"/>
</dbReference>
<keyword evidence="7 8" id="KW-0173">Coenzyme A biosynthesis</keyword>
<dbReference type="GO" id="GO:0004140">
    <property type="term" value="F:dephospho-CoA kinase activity"/>
    <property type="evidence" value="ECO:0007669"/>
    <property type="project" value="UniProtKB-UniRule"/>
</dbReference>
<feature type="binding site" evidence="8">
    <location>
        <begin position="11"/>
        <end position="16"/>
    </location>
    <ligand>
        <name>ATP</name>
        <dbReference type="ChEBI" id="CHEBI:30616"/>
    </ligand>
</feature>
<evidence type="ECO:0000256" key="5">
    <source>
        <dbReference type="ARBA" id="ARBA00022777"/>
    </source>
</evidence>
<dbReference type="GO" id="GO:0005524">
    <property type="term" value="F:ATP binding"/>
    <property type="evidence" value="ECO:0007669"/>
    <property type="project" value="UniProtKB-UniRule"/>
</dbReference>
<dbReference type="FunFam" id="3.40.50.300:FF:000991">
    <property type="entry name" value="Dephospho-CoA kinase"/>
    <property type="match status" value="1"/>
</dbReference>
<keyword evidence="2 8" id="KW-0963">Cytoplasm</keyword>
<dbReference type="InterPro" id="IPR001977">
    <property type="entry name" value="Depp_CoAkinase"/>
</dbReference>
<comment type="subcellular location">
    <subcellularLocation>
        <location evidence="8">Cytoplasm</location>
    </subcellularLocation>
</comment>
<evidence type="ECO:0000256" key="8">
    <source>
        <dbReference type="HAMAP-Rule" id="MF_00376"/>
    </source>
</evidence>
<evidence type="ECO:0000256" key="3">
    <source>
        <dbReference type="ARBA" id="ARBA00022679"/>
    </source>
</evidence>
<reference evidence="10" key="1">
    <citation type="journal article" date="2020" name="mSystems">
        <title>Genome- and Community-Level Interaction Insights into Carbon Utilization and Element Cycling Functions of Hydrothermarchaeota in Hydrothermal Sediment.</title>
        <authorList>
            <person name="Zhou Z."/>
            <person name="Liu Y."/>
            <person name="Xu W."/>
            <person name="Pan J."/>
            <person name="Luo Z.H."/>
            <person name="Li M."/>
        </authorList>
    </citation>
    <scope>NUCLEOTIDE SEQUENCE [LARGE SCALE GENOMIC DNA]</scope>
    <source>
        <strain evidence="10">SpSt-853</strain>
    </source>
</reference>
<keyword evidence="4 8" id="KW-0547">Nucleotide-binding</keyword>
<evidence type="ECO:0000256" key="7">
    <source>
        <dbReference type="ARBA" id="ARBA00022993"/>
    </source>
</evidence>
<keyword evidence="3 8" id="KW-0808">Transferase</keyword>
<dbReference type="UniPathway" id="UPA00241">
    <property type="reaction ID" value="UER00356"/>
</dbReference>
<evidence type="ECO:0000256" key="4">
    <source>
        <dbReference type="ARBA" id="ARBA00022741"/>
    </source>
</evidence>
<keyword evidence="5 8" id="KW-0418">Kinase</keyword>
<evidence type="ECO:0000256" key="2">
    <source>
        <dbReference type="ARBA" id="ARBA00022490"/>
    </source>
</evidence>
<organism evidence="10">
    <name type="scientific">Desulfobacca acetoxidans</name>
    <dbReference type="NCBI Taxonomy" id="60893"/>
    <lineage>
        <taxon>Bacteria</taxon>
        <taxon>Pseudomonadati</taxon>
        <taxon>Thermodesulfobacteriota</taxon>
        <taxon>Desulfobaccia</taxon>
        <taxon>Desulfobaccales</taxon>
        <taxon>Desulfobaccaceae</taxon>
        <taxon>Desulfobacca</taxon>
    </lineage>
</organism>
<dbReference type="PANTHER" id="PTHR10695">
    <property type="entry name" value="DEPHOSPHO-COA KINASE-RELATED"/>
    <property type="match status" value="1"/>
</dbReference>
<dbReference type="EC" id="2.7.1.24" evidence="8 9"/>
<comment type="function">
    <text evidence="8">Catalyzes the phosphorylation of the 3'-hydroxyl group of dephosphocoenzyme A to form coenzyme A.</text>
</comment>
<comment type="pathway">
    <text evidence="8">Cofactor biosynthesis; coenzyme A biosynthesis; CoA from (R)-pantothenate: step 5/5.</text>
</comment>
<keyword evidence="6 8" id="KW-0067">ATP-binding</keyword>
<dbReference type="CDD" id="cd02022">
    <property type="entry name" value="DPCK"/>
    <property type="match status" value="1"/>
</dbReference>
<comment type="similarity">
    <text evidence="1 8">Belongs to the CoaE family.</text>
</comment>
<dbReference type="SUPFAM" id="SSF52540">
    <property type="entry name" value="P-loop containing nucleoside triphosphate hydrolases"/>
    <property type="match status" value="1"/>
</dbReference>
<dbReference type="AlphaFoldDB" id="A0A7C5ELN5"/>
<dbReference type="PROSITE" id="PS51219">
    <property type="entry name" value="DPCK"/>
    <property type="match status" value="1"/>
</dbReference>
<evidence type="ECO:0000256" key="1">
    <source>
        <dbReference type="ARBA" id="ARBA00009018"/>
    </source>
</evidence>
<evidence type="ECO:0000313" key="10">
    <source>
        <dbReference type="EMBL" id="HGZ11420.1"/>
    </source>
</evidence>
<name>A0A7C5ELN5_9BACT</name>